<gene>
    <name evidence="2" type="ORF">WG66_1993</name>
</gene>
<evidence type="ECO:0000313" key="3">
    <source>
        <dbReference type="Proteomes" id="UP000054988"/>
    </source>
</evidence>
<feature type="transmembrane region" description="Helical" evidence="1">
    <location>
        <begin position="14"/>
        <end position="36"/>
    </location>
</feature>
<comment type="caution">
    <text evidence="2">The sequence shown here is derived from an EMBL/GenBank/DDBJ whole genome shotgun (WGS) entry which is preliminary data.</text>
</comment>
<keyword evidence="1" id="KW-0472">Membrane</keyword>
<keyword evidence="1" id="KW-1133">Transmembrane helix</keyword>
<proteinExistence type="predicted"/>
<name>A0A0W0GA50_MONRR</name>
<dbReference type="AlphaFoldDB" id="A0A0W0GA50"/>
<dbReference type="Proteomes" id="UP000054988">
    <property type="component" value="Unassembled WGS sequence"/>
</dbReference>
<feature type="transmembrane region" description="Helical" evidence="1">
    <location>
        <begin position="42"/>
        <end position="67"/>
    </location>
</feature>
<evidence type="ECO:0000313" key="2">
    <source>
        <dbReference type="EMBL" id="KTB45435.1"/>
    </source>
</evidence>
<reference evidence="2 3" key="1">
    <citation type="submission" date="2015-12" db="EMBL/GenBank/DDBJ databases">
        <title>Draft genome sequence of Moniliophthora roreri, the causal agent of frosty pod rot of cacao.</title>
        <authorList>
            <person name="Aime M.C."/>
            <person name="Diaz-Valderrama J.R."/>
            <person name="Kijpornyongpan T."/>
            <person name="Phillips-Mora W."/>
        </authorList>
    </citation>
    <scope>NUCLEOTIDE SEQUENCE [LARGE SCALE GENOMIC DNA]</scope>
    <source>
        <strain evidence="2 3">MCA 2952</strain>
    </source>
</reference>
<dbReference type="EMBL" id="LATX01000703">
    <property type="protein sequence ID" value="KTB45435.1"/>
    <property type="molecule type" value="Genomic_DNA"/>
</dbReference>
<accession>A0A0W0GA50</accession>
<protein>
    <submittedName>
        <fullName evidence="2">Uncharacterized protein</fullName>
    </submittedName>
</protein>
<feature type="transmembrane region" description="Helical" evidence="1">
    <location>
        <begin position="88"/>
        <end position="109"/>
    </location>
</feature>
<evidence type="ECO:0000256" key="1">
    <source>
        <dbReference type="SAM" id="Phobius"/>
    </source>
</evidence>
<organism evidence="2 3">
    <name type="scientific">Moniliophthora roreri</name>
    <name type="common">Frosty pod rot fungus</name>
    <name type="synonym">Monilia roreri</name>
    <dbReference type="NCBI Taxonomy" id="221103"/>
    <lineage>
        <taxon>Eukaryota</taxon>
        <taxon>Fungi</taxon>
        <taxon>Dikarya</taxon>
        <taxon>Basidiomycota</taxon>
        <taxon>Agaricomycotina</taxon>
        <taxon>Agaricomycetes</taxon>
        <taxon>Agaricomycetidae</taxon>
        <taxon>Agaricales</taxon>
        <taxon>Marasmiineae</taxon>
        <taxon>Marasmiaceae</taxon>
        <taxon>Moniliophthora</taxon>
    </lineage>
</organism>
<sequence length="164" mass="19019">MNEQLTTRFEFDQLVFVLSFLSFILSIGVFVLSFMVNYRRAAVFVVPLVFALTVVLFASLVVTRTLYHRRCRQNPKLKQSCSPLYLKRSIVCAWGAAAMWFVPMGLIWLRRWPSTIQTWEHEEVFLLVQLFLSLGNVLIIGIIAFMLDRGRRQFLARKEVVALG</sequence>
<keyword evidence="1" id="KW-0812">Transmembrane</keyword>
<feature type="transmembrane region" description="Helical" evidence="1">
    <location>
        <begin position="124"/>
        <end position="147"/>
    </location>
</feature>